<protein>
    <submittedName>
        <fullName evidence="4">TATA-box-binding protein</fullName>
    </submittedName>
</protein>
<keyword evidence="2" id="KW-0238">DNA-binding</keyword>
<evidence type="ECO:0000256" key="1">
    <source>
        <dbReference type="ARBA" id="ARBA00005560"/>
    </source>
</evidence>
<dbReference type="EMBL" id="JARBJD010000010">
    <property type="protein sequence ID" value="KAK2962695.1"/>
    <property type="molecule type" value="Genomic_DNA"/>
</dbReference>
<gene>
    <name evidence="4" type="ORF">BLNAU_2528</name>
</gene>
<proteinExistence type="inferred from homology"/>
<dbReference type="CDD" id="cd00652">
    <property type="entry name" value="TBP_TLF"/>
    <property type="match status" value="1"/>
</dbReference>
<keyword evidence="3" id="KW-0804">Transcription</keyword>
<evidence type="ECO:0000313" key="4">
    <source>
        <dbReference type="EMBL" id="KAK2962695.1"/>
    </source>
</evidence>
<keyword evidence="5" id="KW-1185">Reference proteome</keyword>
<evidence type="ECO:0000313" key="5">
    <source>
        <dbReference type="Proteomes" id="UP001281761"/>
    </source>
</evidence>
<dbReference type="Pfam" id="PF00352">
    <property type="entry name" value="TBP"/>
    <property type="match status" value="2"/>
</dbReference>
<dbReference type="InterPro" id="IPR000814">
    <property type="entry name" value="TBP"/>
</dbReference>
<dbReference type="PRINTS" id="PR00686">
    <property type="entry name" value="TIFACTORIID"/>
</dbReference>
<evidence type="ECO:0000256" key="3">
    <source>
        <dbReference type="ARBA" id="ARBA00023163"/>
    </source>
</evidence>
<dbReference type="Proteomes" id="UP001281761">
    <property type="component" value="Unassembled WGS sequence"/>
</dbReference>
<comment type="caution">
    <text evidence="4">The sequence shown here is derived from an EMBL/GenBank/DDBJ whole genome shotgun (WGS) entry which is preliminary data.</text>
</comment>
<dbReference type="PANTHER" id="PTHR10126">
    <property type="entry name" value="TATA-BOX BINDING PROTEIN"/>
    <property type="match status" value="1"/>
</dbReference>
<organism evidence="4 5">
    <name type="scientific">Blattamonas nauphoetae</name>
    <dbReference type="NCBI Taxonomy" id="2049346"/>
    <lineage>
        <taxon>Eukaryota</taxon>
        <taxon>Metamonada</taxon>
        <taxon>Preaxostyla</taxon>
        <taxon>Oxymonadida</taxon>
        <taxon>Blattamonas</taxon>
    </lineage>
</organism>
<comment type="similarity">
    <text evidence="1">Belongs to the TBP family.</text>
</comment>
<name>A0ABQ9YG08_9EUKA</name>
<accession>A0ABQ9YG08</accession>
<evidence type="ECO:0000256" key="2">
    <source>
        <dbReference type="ARBA" id="ARBA00023125"/>
    </source>
</evidence>
<dbReference type="InterPro" id="IPR012295">
    <property type="entry name" value="TBP_dom_sf"/>
</dbReference>
<dbReference type="Gene3D" id="3.30.310.10">
    <property type="entry name" value="TATA-Binding Protein"/>
    <property type="match status" value="2"/>
</dbReference>
<reference evidence="4 5" key="1">
    <citation type="journal article" date="2022" name="bioRxiv">
        <title>Genomics of Preaxostyla Flagellates Illuminates Evolutionary Transitions and the Path Towards Mitochondrial Loss.</title>
        <authorList>
            <person name="Novak L.V.F."/>
            <person name="Treitli S.C."/>
            <person name="Pyrih J."/>
            <person name="Halakuc P."/>
            <person name="Pipaliya S.V."/>
            <person name="Vacek V."/>
            <person name="Brzon O."/>
            <person name="Soukal P."/>
            <person name="Eme L."/>
            <person name="Dacks J.B."/>
            <person name="Karnkowska A."/>
            <person name="Elias M."/>
            <person name="Hampl V."/>
        </authorList>
    </citation>
    <scope>NUCLEOTIDE SEQUENCE [LARGE SCALE GENOMIC DNA]</scope>
    <source>
        <strain evidence="4">NAU3</strain>
        <tissue evidence="4">Gut</tissue>
    </source>
</reference>
<dbReference type="SUPFAM" id="SSF55945">
    <property type="entry name" value="TATA-box binding protein-like"/>
    <property type="match status" value="2"/>
</dbReference>
<sequence>MSRKQAPEPSLEVDLELHPSGIVPEITNIVTSATCNIELDLKFLAEKIGNAIYNPRKFPAMNIKLKDPKSTVLMFKNGRIVITGARSVEDTRQALKKVKRMMKSLNIDARITDITYHNFLARAQCQFQINLTQFQQQNAKMSHYEPEMFAGLIYTIAAQQVKIIAFKSGKISIVGAKSVEAVTTAFETVYPMLKQNRMNKASR</sequence>